<sequence>MSTETASGGFALHTESMTGLHWLGVALAAITGVIHLWLAYAFRADETALAVAFLIAALGFFGGVAAVLLDYRRRLLYALGIPFTAGQIPIWYVVNAPNFGATGIADKVVQVVLIVVLAVLYRRES</sequence>
<dbReference type="KEGG" id="hmp:K6T50_09200"/>
<keyword evidence="3" id="KW-1185">Reference proteome</keyword>
<evidence type="ECO:0000313" key="3">
    <source>
        <dbReference type="Proteomes" id="UP000826254"/>
    </source>
</evidence>
<evidence type="ECO:0000313" key="2">
    <source>
        <dbReference type="EMBL" id="QZP36499.1"/>
    </source>
</evidence>
<evidence type="ECO:0000256" key="1">
    <source>
        <dbReference type="SAM" id="Phobius"/>
    </source>
</evidence>
<keyword evidence="1" id="KW-0472">Membrane</keyword>
<dbReference type="GeneID" id="67178316"/>
<dbReference type="RefSeq" id="WP_222606320.1">
    <property type="nucleotide sequence ID" value="NZ_CP081958.1"/>
</dbReference>
<organism evidence="2 3">
    <name type="scientific">Halobaculum magnesiiphilum</name>
    <dbReference type="NCBI Taxonomy" id="1017351"/>
    <lineage>
        <taxon>Archaea</taxon>
        <taxon>Methanobacteriati</taxon>
        <taxon>Methanobacteriota</taxon>
        <taxon>Stenosarchaea group</taxon>
        <taxon>Halobacteria</taxon>
        <taxon>Halobacteriales</taxon>
        <taxon>Haloferacaceae</taxon>
        <taxon>Halobaculum</taxon>
    </lineage>
</organism>
<keyword evidence="1" id="KW-0812">Transmembrane</keyword>
<feature type="transmembrane region" description="Helical" evidence="1">
    <location>
        <begin position="100"/>
        <end position="121"/>
    </location>
</feature>
<dbReference type="EMBL" id="CP081958">
    <property type="protein sequence ID" value="QZP36499.1"/>
    <property type="molecule type" value="Genomic_DNA"/>
</dbReference>
<accession>A0A8T8W9H9</accession>
<reference evidence="2 3" key="1">
    <citation type="journal article" date="2021" name="Int. J. Syst. Evol. Microbiol.">
        <title>Halobaculum halophilum sp. nov. and Halobaculum salinum sp. nov., isolated from salt lake and saline soil.</title>
        <authorList>
            <person name="Cui H.L."/>
            <person name="Shi X.W."/>
            <person name="Yin X.M."/>
            <person name="Yang X.Y."/>
            <person name="Hou J."/>
            <person name="Zhu L."/>
        </authorList>
    </citation>
    <scope>NUCLEOTIDE SEQUENCE [LARGE SCALE GENOMIC DNA]</scope>
    <source>
        <strain evidence="2 3">NBRC 109044</strain>
    </source>
</reference>
<dbReference type="Pfam" id="PF24287">
    <property type="entry name" value="DUF7475"/>
    <property type="match status" value="1"/>
</dbReference>
<keyword evidence="1" id="KW-1133">Transmembrane helix</keyword>
<dbReference type="InterPro" id="IPR055898">
    <property type="entry name" value="DUF7475"/>
</dbReference>
<feature type="transmembrane region" description="Helical" evidence="1">
    <location>
        <begin position="48"/>
        <end position="68"/>
    </location>
</feature>
<protein>
    <submittedName>
        <fullName evidence="2">Uncharacterized protein</fullName>
    </submittedName>
</protein>
<dbReference type="Proteomes" id="UP000826254">
    <property type="component" value="Chromosome"/>
</dbReference>
<dbReference type="AlphaFoldDB" id="A0A8T8W9H9"/>
<feature type="transmembrane region" description="Helical" evidence="1">
    <location>
        <begin position="75"/>
        <end position="94"/>
    </location>
</feature>
<proteinExistence type="predicted"/>
<gene>
    <name evidence="2" type="ORF">K6T50_09200</name>
</gene>
<feature type="transmembrane region" description="Helical" evidence="1">
    <location>
        <begin position="20"/>
        <end position="42"/>
    </location>
</feature>
<name>A0A8T8W9H9_9EURY</name>